<reference evidence="1 2" key="1">
    <citation type="submission" date="2016-07" db="EMBL/GenBank/DDBJ databases">
        <title>Pervasive Adenine N6-methylation of Active Genes in Fungi.</title>
        <authorList>
            <consortium name="DOE Joint Genome Institute"/>
            <person name="Mondo S.J."/>
            <person name="Dannebaum R.O."/>
            <person name="Kuo R.C."/>
            <person name="Labutti K."/>
            <person name="Haridas S."/>
            <person name="Kuo A."/>
            <person name="Salamov A."/>
            <person name="Ahrendt S.R."/>
            <person name="Lipzen A."/>
            <person name="Sullivan W."/>
            <person name="Andreopoulos W.B."/>
            <person name="Clum A."/>
            <person name="Lindquist E."/>
            <person name="Daum C."/>
            <person name="Ramamoorthy G.K."/>
            <person name="Gryganskyi A."/>
            <person name="Culley D."/>
            <person name="Magnuson J.K."/>
            <person name="James T.Y."/>
            <person name="O'Malley M.A."/>
            <person name="Stajich J.E."/>
            <person name="Spatafora J.W."/>
            <person name="Visel A."/>
            <person name="Grigoriev I.V."/>
        </authorList>
    </citation>
    <scope>NUCLEOTIDE SEQUENCE [LARGE SCALE GENOMIC DNA]</scope>
    <source>
        <strain evidence="1 2">NRRL 3116</strain>
    </source>
</reference>
<dbReference type="InParanoid" id="A0A1Y2GFK6"/>
<name>A0A1Y2GFK6_9FUNG</name>
<sequence length="501" mass="56268">MGIQAESKSEPTWTHNRDDIAAYELNLYRVSVPDEGTTVNLTKVESKKLLKITSKISEAYGTALPKKTIHVIARLPSTGKGLALSSGRKPWIRQYERPVGIEQDQLVYTFGSGFPLLRREETLDVLWNGVPYYNGIFERFKNRNNRNKGLHPIPLLACEPGTGKSRFLREIGGMLREKVSSCSDQSIRSAFPNMVSINITYGSGTLASGSDVWIGGEASIAARLLYGYFISTDNFAKKAQLKPLLQKKGAERLTLNTTIEVIRTDIINRGTSTNGFSVLVINIDEVNHLHRGYPDTLRQAVHAVGALSCRTTEPFCIPIMASTIQGPVESMAMGSYRMLLLPLPLLTDADVVEIGLKLHLTIYDKIPPLTEDYLRNDILFRRSIADIGGMARAVEYFYLFFVFHLKKTKEIPGQAEELTECLRNVDIVVVMQQLVTELDTLYPFEEYEELMTPVLAKAILDMQGSPSRRLYAIAFTEQRRYCVFVFVLSNEMDQGTGFKRT</sequence>
<evidence type="ECO:0000313" key="1">
    <source>
        <dbReference type="EMBL" id="ORZ07735.1"/>
    </source>
</evidence>
<keyword evidence="2" id="KW-1185">Reference proteome</keyword>
<organism evidence="1 2">
    <name type="scientific">Lobosporangium transversale</name>
    <dbReference type="NCBI Taxonomy" id="64571"/>
    <lineage>
        <taxon>Eukaryota</taxon>
        <taxon>Fungi</taxon>
        <taxon>Fungi incertae sedis</taxon>
        <taxon>Mucoromycota</taxon>
        <taxon>Mortierellomycotina</taxon>
        <taxon>Mortierellomycetes</taxon>
        <taxon>Mortierellales</taxon>
        <taxon>Mortierellaceae</taxon>
        <taxon>Lobosporangium</taxon>
    </lineage>
</organism>
<dbReference type="OrthoDB" id="2397966at2759"/>
<gene>
    <name evidence="1" type="ORF">BCR41DRAFT_399555</name>
</gene>
<protein>
    <submittedName>
        <fullName evidence="1">Uncharacterized protein</fullName>
    </submittedName>
</protein>
<evidence type="ECO:0000313" key="2">
    <source>
        <dbReference type="Proteomes" id="UP000193648"/>
    </source>
</evidence>
<dbReference type="AlphaFoldDB" id="A0A1Y2GFK6"/>
<proteinExistence type="predicted"/>
<accession>A0A1Y2GFK6</accession>
<dbReference type="Proteomes" id="UP000193648">
    <property type="component" value="Unassembled WGS sequence"/>
</dbReference>
<dbReference type="RefSeq" id="XP_021878101.1">
    <property type="nucleotide sequence ID" value="XM_022029073.1"/>
</dbReference>
<comment type="caution">
    <text evidence="1">The sequence shown here is derived from an EMBL/GenBank/DDBJ whole genome shotgun (WGS) entry which is preliminary data.</text>
</comment>
<dbReference type="EMBL" id="MCFF01000040">
    <property type="protein sequence ID" value="ORZ07735.1"/>
    <property type="molecule type" value="Genomic_DNA"/>
</dbReference>
<dbReference type="GeneID" id="33570916"/>